<dbReference type="SUPFAM" id="SSF54106">
    <property type="entry name" value="LysM domain"/>
    <property type="match status" value="1"/>
</dbReference>
<dbReference type="InterPro" id="IPR011105">
    <property type="entry name" value="Cell_wall_hydrolase_SleB"/>
</dbReference>
<keyword evidence="4" id="KW-1185">Reference proteome</keyword>
<accession>A0ABS1THS4</accession>
<protein>
    <submittedName>
        <fullName evidence="3">Cell wall hydrolase</fullName>
    </submittedName>
</protein>
<gene>
    <name evidence="3" type="ORF">JK635_01255</name>
</gene>
<dbReference type="Gene3D" id="1.10.10.2520">
    <property type="entry name" value="Cell wall hydrolase SleB, domain 1"/>
    <property type="match status" value="1"/>
</dbReference>
<sequence>MKKLVATLTIVLSILFASPAFAYTVKTGDTMTKIARENHLTLAELAELNPQIRNLDLIYEGQTIHTIKQKLKPAKQKAKMVVGYSKVEIDLLARLVRAEAEAEPYRGKIAVACVVLNRVASPAFPDTIKEVIYQKRQFQPVQNGQINKPADEASIKAVREALKEKRQIARDSLFFYNPTIATSRWLDSRETTLVIGHHVFKK</sequence>
<keyword evidence="1" id="KW-0732">Signal</keyword>
<proteinExistence type="predicted"/>
<evidence type="ECO:0000313" key="3">
    <source>
        <dbReference type="EMBL" id="MBL4950871.1"/>
    </source>
</evidence>
<evidence type="ECO:0000313" key="4">
    <source>
        <dbReference type="Proteomes" id="UP000623967"/>
    </source>
</evidence>
<name>A0ABS1THS4_9BACI</name>
<keyword evidence="3" id="KW-0378">Hydrolase</keyword>
<dbReference type="InterPro" id="IPR018392">
    <property type="entry name" value="LysM"/>
</dbReference>
<dbReference type="SMART" id="SM00257">
    <property type="entry name" value="LysM"/>
    <property type="match status" value="1"/>
</dbReference>
<dbReference type="CDD" id="cd00118">
    <property type="entry name" value="LysM"/>
    <property type="match status" value="1"/>
</dbReference>
<feature type="domain" description="LysM" evidence="2">
    <location>
        <begin position="21"/>
        <end position="66"/>
    </location>
</feature>
<evidence type="ECO:0000259" key="2">
    <source>
        <dbReference type="PROSITE" id="PS51782"/>
    </source>
</evidence>
<dbReference type="Gene3D" id="6.20.240.60">
    <property type="match status" value="1"/>
</dbReference>
<dbReference type="RefSeq" id="WP_202651627.1">
    <property type="nucleotide sequence ID" value="NZ_JAESWB010000005.1"/>
</dbReference>
<feature type="signal peptide" evidence="1">
    <location>
        <begin position="1"/>
        <end position="22"/>
    </location>
</feature>
<dbReference type="PROSITE" id="PS51782">
    <property type="entry name" value="LYSM"/>
    <property type="match status" value="1"/>
</dbReference>
<dbReference type="GO" id="GO:0016787">
    <property type="term" value="F:hydrolase activity"/>
    <property type="evidence" value="ECO:0007669"/>
    <property type="project" value="UniProtKB-KW"/>
</dbReference>
<dbReference type="Proteomes" id="UP000623967">
    <property type="component" value="Unassembled WGS sequence"/>
</dbReference>
<dbReference type="EMBL" id="JAESWB010000005">
    <property type="protein sequence ID" value="MBL4950871.1"/>
    <property type="molecule type" value="Genomic_DNA"/>
</dbReference>
<dbReference type="Pfam" id="PF07486">
    <property type="entry name" value="Hydrolase_2"/>
    <property type="match status" value="1"/>
</dbReference>
<dbReference type="Gene3D" id="3.10.350.10">
    <property type="entry name" value="LysM domain"/>
    <property type="match status" value="1"/>
</dbReference>
<feature type="chain" id="PRO_5046073741" evidence="1">
    <location>
        <begin position="23"/>
        <end position="202"/>
    </location>
</feature>
<evidence type="ECO:0000256" key="1">
    <source>
        <dbReference type="SAM" id="SignalP"/>
    </source>
</evidence>
<comment type="caution">
    <text evidence="3">The sequence shown here is derived from an EMBL/GenBank/DDBJ whole genome shotgun (WGS) entry which is preliminary data.</text>
</comment>
<dbReference type="Pfam" id="PF01476">
    <property type="entry name" value="LysM"/>
    <property type="match status" value="1"/>
</dbReference>
<dbReference type="InterPro" id="IPR042047">
    <property type="entry name" value="SleB_dom1"/>
</dbReference>
<dbReference type="InterPro" id="IPR036779">
    <property type="entry name" value="LysM_dom_sf"/>
</dbReference>
<organism evidence="3 4">
    <name type="scientific">Neobacillus paridis</name>
    <dbReference type="NCBI Taxonomy" id="2803862"/>
    <lineage>
        <taxon>Bacteria</taxon>
        <taxon>Bacillati</taxon>
        <taxon>Bacillota</taxon>
        <taxon>Bacilli</taxon>
        <taxon>Bacillales</taxon>
        <taxon>Bacillaceae</taxon>
        <taxon>Neobacillus</taxon>
    </lineage>
</organism>
<reference evidence="3 4" key="1">
    <citation type="submission" date="2021-01" db="EMBL/GenBank/DDBJ databases">
        <title>Genome public.</title>
        <authorList>
            <person name="Liu C."/>
            <person name="Sun Q."/>
        </authorList>
    </citation>
    <scope>NUCLEOTIDE SEQUENCE [LARGE SCALE GENOMIC DNA]</scope>
    <source>
        <strain evidence="3 4">YIM B02564</strain>
    </source>
</reference>